<comment type="caution">
    <text evidence="1">The sequence shown here is derived from an EMBL/GenBank/DDBJ whole genome shotgun (WGS) entry which is preliminary data.</text>
</comment>
<dbReference type="Proteomes" id="UP001262835">
    <property type="component" value="Unassembled WGS sequence"/>
</dbReference>
<keyword evidence="2" id="KW-1185">Reference proteome</keyword>
<evidence type="ECO:0000313" key="1">
    <source>
        <dbReference type="EMBL" id="MDT3329692.1"/>
    </source>
</evidence>
<protein>
    <recommendedName>
        <fullName evidence="3">DUF559 domain-containing protein</fullName>
    </recommendedName>
</protein>
<evidence type="ECO:0000313" key="2">
    <source>
        <dbReference type="Proteomes" id="UP001262835"/>
    </source>
</evidence>
<dbReference type="SUPFAM" id="SSF52980">
    <property type="entry name" value="Restriction endonuclease-like"/>
    <property type="match status" value="1"/>
</dbReference>
<dbReference type="Gene3D" id="3.40.960.10">
    <property type="entry name" value="VSR Endonuclease"/>
    <property type="match status" value="1"/>
</dbReference>
<sequence>MRARSLPDGLGEPFSVAQARAAGVNRSRLRAADLTRPFHGVRSTAVPDGDLAQMVAAYACAMSPHVFFSHVTAAELWGMPLPSSAGGPLHVSVRAPHRAPAGAGVVGHAVHPSMVGVVRHPLFGVPVTSPATTWAMLGGALGNVRDLVATADAAVREPMHPADPPALTTRTQLARAVAAGRRVGAARLREALPRVSVRSRSRPETWLRLIVVDAGFPPPAVNHDVVARGMWLAQVDLAYPARRVALEYEGEHHLTDPAQWAADLARYDRLVEAGWRVLRVTKGDVFGDPRDLLARLGRALA</sequence>
<organism evidence="1 2">
    <name type="scientific">Microbacterium aquilitoris</name>
    <dbReference type="NCBI Taxonomy" id="3067307"/>
    <lineage>
        <taxon>Bacteria</taxon>
        <taxon>Bacillati</taxon>
        <taxon>Actinomycetota</taxon>
        <taxon>Actinomycetes</taxon>
        <taxon>Micrococcales</taxon>
        <taxon>Microbacteriaceae</taxon>
        <taxon>Microbacterium</taxon>
    </lineage>
</organism>
<evidence type="ECO:0008006" key="3">
    <source>
        <dbReference type="Google" id="ProtNLM"/>
    </source>
</evidence>
<dbReference type="InterPro" id="IPR011335">
    <property type="entry name" value="Restrct_endonuc-II-like"/>
</dbReference>
<dbReference type="EMBL" id="JAUZVT010000001">
    <property type="protein sequence ID" value="MDT3329692.1"/>
    <property type="molecule type" value="Genomic_DNA"/>
</dbReference>
<proteinExistence type="predicted"/>
<name>A0ABU3GG65_9MICO</name>
<reference evidence="1 2" key="1">
    <citation type="submission" date="2023-08" db="EMBL/GenBank/DDBJ databases">
        <title>Microbacterium aquilitoris sp. nov. and Microbacterium gwkjibeachense sp. nov., isolated from beach.</title>
        <authorList>
            <person name="Lee S.D."/>
            <person name="Yang H."/>
            <person name="Kim I."/>
        </authorList>
    </citation>
    <scope>NUCLEOTIDE SEQUENCE [LARGE SCALE GENOMIC DNA]</scope>
    <source>
        <strain evidence="1 2">KSW-18</strain>
    </source>
</reference>
<accession>A0ABU3GG65</accession>
<dbReference type="RefSeq" id="WP_311868846.1">
    <property type="nucleotide sequence ID" value="NZ_JAUZVT010000001.1"/>
</dbReference>
<gene>
    <name evidence="1" type="ORF">Q9S78_03320</name>
</gene>